<reference evidence="2" key="1">
    <citation type="journal article" date="2019" name="Int. J. Syst. Evol. Microbiol.">
        <title>The Global Catalogue of Microorganisms (GCM) 10K type strain sequencing project: providing services to taxonomists for standard genome sequencing and annotation.</title>
        <authorList>
            <consortium name="The Broad Institute Genomics Platform"/>
            <consortium name="The Broad Institute Genome Sequencing Center for Infectious Disease"/>
            <person name="Wu L."/>
            <person name="Ma J."/>
        </authorList>
    </citation>
    <scope>NUCLEOTIDE SEQUENCE [LARGE SCALE GENOMIC DNA]</scope>
    <source>
        <strain evidence="2">JCM 17759</strain>
    </source>
</reference>
<protein>
    <submittedName>
        <fullName evidence="1">Rpn family recombination-promoting nuclease/putative transposase</fullName>
    </submittedName>
</protein>
<comment type="caution">
    <text evidence="1">The sequence shown here is derived from an EMBL/GenBank/DDBJ whole genome shotgun (WGS) entry which is preliminary data.</text>
</comment>
<dbReference type="InterPro" id="IPR010106">
    <property type="entry name" value="RpnA"/>
</dbReference>
<dbReference type="PANTHER" id="PTHR41317:SF1">
    <property type="entry name" value="PD-(D_E)XK NUCLEASE FAMILY TRANSPOSASE"/>
    <property type="match status" value="1"/>
</dbReference>
<dbReference type="RefSeq" id="WP_345325501.1">
    <property type="nucleotide sequence ID" value="NZ_BAABGA010000054.1"/>
</dbReference>
<organism evidence="1 2">
    <name type="scientific">Novipirellula rosea</name>
    <dbReference type="NCBI Taxonomy" id="1031540"/>
    <lineage>
        <taxon>Bacteria</taxon>
        <taxon>Pseudomonadati</taxon>
        <taxon>Planctomycetota</taxon>
        <taxon>Planctomycetia</taxon>
        <taxon>Pirellulales</taxon>
        <taxon>Pirellulaceae</taxon>
        <taxon>Novipirellula</taxon>
    </lineage>
</organism>
<dbReference type="Pfam" id="PF12784">
    <property type="entry name" value="PDDEXK_2"/>
    <property type="match status" value="1"/>
</dbReference>
<dbReference type="EMBL" id="BAABGA010000054">
    <property type="protein sequence ID" value="GAA4461392.1"/>
    <property type="molecule type" value="Genomic_DNA"/>
</dbReference>
<gene>
    <name evidence="1" type="ORF">GCM10023156_43900</name>
</gene>
<sequence length="294" mass="33174">MAIGIDPTVDFAFKKLLGSPEHPAVTLHFLNAILGGDPLITEVDVLNPFLEKDFEGDKLSILDILARDERGQLFNIEMQTALSTELPERLAFYASSLFVGQIGQGDSYHELCPAIGTCVLNDVMIAHTPEIHHDFRLRCGEALLTNHLQIHLLELPKYALPSDNKKITDPIEEWMFFFRQVENLTADEVAKRLDDPTFVEAVGVLEMIARSPEERDLYEARLKMQRDEEARLRYAKNQGLEEGIRRGNLAGRIQLLQELLGESVTEMAVLETQDIAELTAAVAVLQRRLRDRDA</sequence>
<accession>A0ABP8N7M9</accession>
<evidence type="ECO:0000313" key="1">
    <source>
        <dbReference type="EMBL" id="GAA4461392.1"/>
    </source>
</evidence>
<keyword evidence="2" id="KW-1185">Reference proteome</keyword>
<dbReference type="PANTHER" id="PTHR41317">
    <property type="entry name" value="PD-(D_E)XK NUCLEASE FAMILY TRANSPOSASE"/>
    <property type="match status" value="1"/>
</dbReference>
<proteinExistence type="predicted"/>
<name>A0ABP8N7M9_9BACT</name>
<dbReference type="Proteomes" id="UP001500840">
    <property type="component" value="Unassembled WGS sequence"/>
</dbReference>
<dbReference type="NCBIfam" id="TIGR01784">
    <property type="entry name" value="T_den_put_tspse"/>
    <property type="match status" value="1"/>
</dbReference>
<evidence type="ECO:0000313" key="2">
    <source>
        <dbReference type="Proteomes" id="UP001500840"/>
    </source>
</evidence>